<comment type="caution">
    <text evidence="1">The sequence shown here is derived from an EMBL/GenBank/DDBJ whole genome shotgun (WGS) entry which is preliminary data.</text>
</comment>
<protein>
    <submittedName>
        <fullName evidence="1">Uncharacterized protein</fullName>
    </submittedName>
</protein>
<evidence type="ECO:0000313" key="1">
    <source>
        <dbReference type="EMBL" id="GBN13086.1"/>
    </source>
</evidence>
<keyword evidence="2" id="KW-1185">Reference proteome</keyword>
<organism evidence="1 2">
    <name type="scientific">Araneus ventricosus</name>
    <name type="common">Orbweaver spider</name>
    <name type="synonym">Epeira ventricosa</name>
    <dbReference type="NCBI Taxonomy" id="182803"/>
    <lineage>
        <taxon>Eukaryota</taxon>
        <taxon>Metazoa</taxon>
        <taxon>Ecdysozoa</taxon>
        <taxon>Arthropoda</taxon>
        <taxon>Chelicerata</taxon>
        <taxon>Arachnida</taxon>
        <taxon>Araneae</taxon>
        <taxon>Araneomorphae</taxon>
        <taxon>Entelegynae</taxon>
        <taxon>Araneoidea</taxon>
        <taxon>Araneidae</taxon>
        <taxon>Araneus</taxon>
    </lineage>
</organism>
<proteinExistence type="predicted"/>
<dbReference type="AlphaFoldDB" id="A0A4Y2LHM5"/>
<name>A0A4Y2LHM5_ARAVE</name>
<dbReference type="EMBL" id="BGPR01005754">
    <property type="protein sequence ID" value="GBN13086.1"/>
    <property type="molecule type" value="Genomic_DNA"/>
</dbReference>
<dbReference type="OrthoDB" id="6429769at2759"/>
<evidence type="ECO:0000313" key="2">
    <source>
        <dbReference type="Proteomes" id="UP000499080"/>
    </source>
</evidence>
<dbReference type="Proteomes" id="UP000499080">
    <property type="component" value="Unassembled WGS sequence"/>
</dbReference>
<gene>
    <name evidence="1" type="ORF">AVEN_257673_1</name>
</gene>
<accession>A0A4Y2LHM5</accession>
<sequence length="134" mass="15275">MSGLNQFSPNIWHLTQFYQLDEIMRLYHSNRDVDIANKLRLNAIVGDIVLSKAYDSVSGTASQKSKRKALKRVKEFDRTQTGNLEYVIQFKAGAKYMLTYNIDIGYLQFIGLVNGGVGILQRLEYCSVKGPDYQ</sequence>
<reference evidence="1 2" key="1">
    <citation type="journal article" date="2019" name="Sci. Rep.">
        <title>Orb-weaving spider Araneus ventricosus genome elucidates the spidroin gene catalogue.</title>
        <authorList>
            <person name="Kono N."/>
            <person name="Nakamura H."/>
            <person name="Ohtoshi R."/>
            <person name="Moran D.A.P."/>
            <person name="Shinohara A."/>
            <person name="Yoshida Y."/>
            <person name="Fujiwara M."/>
            <person name="Mori M."/>
            <person name="Tomita M."/>
            <person name="Arakawa K."/>
        </authorList>
    </citation>
    <scope>NUCLEOTIDE SEQUENCE [LARGE SCALE GENOMIC DNA]</scope>
</reference>